<dbReference type="EMBL" id="CAJNOQ010002826">
    <property type="protein sequence ID" value="CAF0980827.1"/>
    <property type="molecule type" value="Genomic_DNA"/>
</dbReference>
<dbReference type="Proteomes" id="UP000681722">
    <property type="component" value="Unassembled WGS sequence"/>
</dbReference>
<feature type="region of interest" description="Disordered" evidence="1">
    <location>
        <begin position="824"/>
        <end position="847"/>
    </location>
</feature>
<dbReference type="InterPro" id="IPR011989">
    <property type="entry name" value="ARM-like"/>
</dbReference>
<keyword evidence="7" id="KW-1185">Reference proteome</keyword>
<dbReference type="Proteomes" id="UP000663829">
    <property type="component" value="Unassembled WGS sequence"/>
</dbReference>
<reference evidence="4" key="1">
    <citation type="submission" date="2021-02" db="EMBL/GenBank/DDBJ databases">
        <authorList>
            <person name="Nowell W R."/>
        </authorList>
    </citation>
    <scope>NUCLEOTIDE SEQUENCE</scope>
</reference>
<dbReference type="SUPFAM" id="SSF48371">
    <property type="entry name" value="ARM repeat"/>
    <property type="match status" value="1"/>
</dbReference>
<dbReference type="Pfam" id="PF24139">
    <property type="entry name" value="TPR_TNPO3_IPO13_4th"/>
    <property type="match status" value="1"/>
</dbReference>
<dbReference type="InterPro" id="IPR016024">
    <property type="entry name" value="ARM-type_fold"/>
</dbReference>
<dbReference type="Proteomes" id="UP000682733">
    <property type="component" value="Unassembled WGS sequence"/>
</dbReference>
<dbReference type="InterPro" id="IPR051345">
    <property type="entry name" value="Importin_beta-like_NTR"/>
</dbReference>
<sequence>MASEAIIDLTPENFIQAVQMLYHDNDSTRKKFASEWLLNVQSSLYAWTLTDQLIRMNGNPEVTCLSAQILRHKIQHNFDELPFEHCKALCDSMLDHLSRPDVTKNQLVRVQLAVATADLALQYVGWEKPVDDVVDKLKTSSEHMLTLLEFLSALPEELNTSTIHIGENRRRQCTEKYSTSGPQIHEILLYLLQLNHMHEPILIAILKCFSSWIMIRSFDETLLLQSALVAMILEILKSNQCSNDLNKVACNCLCNMLELCEDYQAYYTLTVTLKNQINGCFRDPYFQAVKEENLDKAQNYSRIYSCLVETLLDCIVDGRYSDLSDLSCIELLLLPVEHTDYEVVQCTFCTWYKLSELLQSRSEEMSDKIKPYIERLIDILCIQSKLDSDHLGIPPEAKPSSKNSDFGEFRYRVACLIKDVIYITGALNCFRRMFDKLQTIQINSASWEESEAPLYIMSAVASYILPEEDEVIPKVVQAIVTMSSHVHTSVKYTGIKLLGQLDEWLAKHQQYIKSVIDYLLSILVDQDLRSVSAEAILTICSQCRKQVLDQIEKLMQATLWLDQTAPGSEATLSLLKASSKLISRLSSTDEISHYLNLLFDRQREVLSQLISVQSDGNYGAIIKRLDSLTAIFRYLDFKISSSDPKPHPCIHIVQQLWPLLETIILRYRSSGKVSEFWSRTIRFILRSMGFKAKVFFEPIVKLVLTSYDENPHSCFLYLTSVIVDEYGDEKDLRSNIIAMSEHLATKTFALLAGSNGFKENPDVVDDFYRLAARLLQRCPLDFLKSNLSRPILAHVVNNCHLEHREASASMMAFLQSLVKLTSTPSTTTNNNNNHGHNSTSHKSHHHDKSYSVEQTQLSIKLCDEYFPDVILSIIKAVSQGLPYQARICMAEFICDLKIYIPEKFCLWLKNALLHLPREHKQIEIVTIKQQEAFYSSLCEADAQPVDIDYAFAKFANLYR</sequence>
<accession>A0A814FBS1</accession>
<dbReference type="AlphaFoldDB" id="A0A814FBS1"/>
<dbReference type="GO" id="GO:0005737">
    <property type="term" value="C:cytoplasm"/>
    <property type="evidence" value="ECO:0007669"/>
    <property type="project" value="TreeGrafter"/>
</dbReference>
<evidence type="ECO:0000259" key="2">
    <source>
        <dbReference type="Pfam" id="PF08389"/>
    </source>
</evidence>
<dbReference type="OrthoDB" id="435593at2759"/>
<dbReference type="Pfam" id="PF24140">
    <property type="entry name" value="TPR_TNPO3_IPO13_3rd"/>
    <property type="match status" value="1"/>
</dbReference>
<feature type="compositionally biased region" description="Low complexity" evidence="1">
    <location>
        <begin position="824"/>
        <end position="838"/>
    </location>
</feature>
<dbReference type="Gene3D" id="1.25.10.10">
    <property type="entry name" value="Leucine-rich Repeat Variant"/>
    <property type="match status" value="1"/>
</dbReference>
<evidence type="ECO:0000313" key="7">
    <source>
        <dbReference type="Proteomes" id="UP000663829"/>
    </source>
</evidence>
<dbReference type="Pfam" id="PF08389">
    <property type="entry name" value="Xpo1"/>
    <property type="match status" value="1"/>
</dbReference>
<dbReference type="Proteomes" id="UP000677228">
    <property type="component" value="Unassembled WGS sequence"/>
</dbReference>
<dbReference type="EMBL" id="CAJOBC010002826">
    <property type="protein sequence ID" value="CAF3753398.1"/>
    <property type="molecule type" value="Genomic_DNA"/>
</dbReference>
<feature type="domain" description="Exportin-1/Importin-beta-like" evidence="2">
    <location>
        <begin position="106"/>
        <end position="253"/>
    </location>
</feature>
<organism evidence="4 7">
    <name type="scientific">Didymodactylos carnosus</name>
    <dbReference type="NCBI Taxonomy" id="1234261"/>
    <lineage>
        <taxon>Eukaryota</taxon>
        <taxon>Metazoa</taxon>
        <taxon>Spiralia</taxon>
        <taxon>Gnathifera</taxon>
        <taxon>Rotifera</taxon>
        <taxon>Eurotatoria</taxon>
        <taxon>Bdelloidea</taxon>
        <taxon>Philodinida</taxon>
        <taxon>Philodinidae</taxon>
        <taxon>Didymodactylos</taxon>
    </lineage>
</organism>
<evidence type="ECO:0000313" key="5">
    <source>
        <dbReference type="EMBL" id="CAF3627667.1"/>
    </source>
</evidence>
<name>A0A814FBS1_9BILA</name>
<dbReference type="InterPro" id="IPR013598">
    <property type="entry name" value="Exportin-1/Importin-b-like"/>
</dbReference>
<proteinExistence type="predicted"/>
<comment type="caution">
    <text evidence="4">The sequence shown here is derived from an EMBL/GenBank/DDBJ whole genome shotgun (WGS) entry which is preliminary data.</text>
</comment>
<dbReference type="EMBL" id="CAJOBA010002054">
    <property type="protein sequence ID" value="CAF3627667.1"/>
    <property type="molecule type" value="Genomic_DNA"/>
</dbReference>
<dbReference type="InterPro" id="IPR057941">
    <property type="entry name" value="TPR_TNPO3_IPO13_2nd"/>
</dbReference>
<evidence type="ECO:0000256" key="1">
    <source>
        <dbReference type="SAM" id="MobiDB-lite"/>
    </source>
</evidence>
<dbReference type="InterPro" id="IPR058537">
    <property type="entry name" value="TPR_TNPO3_IPO13_4th"/>
</dbReference>
<dbReference type="Pfam" id="PF24138">
    <property type="entry name" value="TPR_TNPO3_IPO13_2nd"/>
    <property type="match status" value="1"/>
</dbReference>
<evidence type="ECO:0000313" key="6">
    <source>
        <dbReference type="EMBL" id="CAF3753398.1"/>
    </source>
</evidence>
<gene>
    <name evidence="4" type="ORF">GPM918_LOCUS12739</name>
    <name evidence="3" type="ORF">OVA965_LOCUS6724</name>
    <name evidence="6" type="ORF">SRO942_LOCUS12739</name>
    <name evidence="5" type="ORF">TMI583_LOCUS6721</name>
</gene>
<dbReference type="PANTHER" id="PTHR12363">
    <property type="entry name" value="TRANSPORTIN 3 AND IMPORTIN 13"/>
    <property type="match status" value="1"/>
</dbReference>
<evidence type="ECO:0000313" key="3">
    <source>
        <dbReference type="EMBL" id="CAF0842657.1"/>
    </source>
</evidence>
<protein>
    <recommendedName>
        <fullName evidence="2">Exportin-1/Importin-beta-like domain-containing protein</fullName>
    </recommendedName>
</protein>
<dbReference type="InterPro" id="IPR057942">
    <property type="entry name" value="TPR_TNPO3_IPO13_3rd"/>
</dbReference>
<dbReference type="EMBL" id="CAJNOK010002053">
    <property type="protein sequence ID" value="CAF0842657.1"/>
    <property type="molecule type" value="Genomic_DNA"/>
</dbReference>
<evidence type="ECO:0000313" key="4">
    <source>
        <dbReference type="EMBL" id="CAF0980827.1"/>
    </source>
</evidence>
<dbReference type="PANTHER" id="PTHR12363:SF42">
    <property type="entry name" value="TRANSPORTIN-3"/>
    <property type="match status" value="1"/>
</dbReference>
<dbReference type="GO" id="GO:0006606">
    <property type="term" value="P:protein import into nucleus"/>
    <property type="evidence" value="ECO:0007669"/>
    <property type="project" value="TreeGrafter"/>
</dbReference>